<evidence type="ECO:0000313" key="2">
    <source>
        <dbReference type="EMBL" id="CAL1159041.1"/>
    </source>
</evidence>
<dbReference type="InterPro" id="IPR006652">
    <property type="entry name" value="Kelch_1"/>
</dbReference>
<dbReference type="InterPro" id="IPR015915">
    <property type="entry name" value="Kelch-typ_b-propeller"/>
</dbReference>
<organism evidence="1">
    <name type="scientific">Cladocopium goreaui</name>
    <dbReference type="NCBI Taxonomy" id="2562237"/>
    <lineage>
        <taxon>Eukaryota</taxon>
        <taxon>Sar</taxon>
        <taxon>Alveolata</taxon>
        <taxon>Dinophyceae</taxon>
        <taxon>Suessiales</taxon>
        <taxon>Symbiodiniaceae</taxon>
        <taxon>Cladocopium</taxon>
    </lineage>
</organism>
<dbReference type="Pfam" id="PF01344">
    <property type="entry name" value="Kelch_1"/>
    <property type="match status" value="1"/>
</dbReference>
<dbReference type="SMART" id="SM00612">
    <property type="entry name" value="Kelch"/>
    <property type="match status" value="2"/>
</dbReference>
<gene>
    <name evidence="1" type="ORF">C1SCF055_LOCUS31374</name>
</gene>
<name>A0A9P1GCF3_9DINO</name>
<dbReference type="AlphaFoldDB" id="A0A9P1GCF3"/>
<dbReference type="EMBL" id="CAMXCT010003668">
    <property type="protein sequence ID" value="CAI4005666.1"/>
    <property type="molecule type" value="Genomic_DNA"/>
</dbReference>
<evidence type="ECO:0000313" key="4">
    <source>
        <dbReference type="Proteomes" id="UP001152797"/>
    </source>
</evidence>
<keyword evidence="4" id="KW-1185">Reference proteome</keyword>
<dbReference type="Proteomes" id="UP001152797">
    <property type="component" value="Unassembled WGS sequence"/>
</dbReference>
<sequence length="149" mass="15548">MAVVTWTPPSSWTCHWARLGKSMENANTMVFSAGPRMSTRRNFCATALLQSAGGKGTLLVLGGSDGSNSLDSTEVLDVSKLSFSPGPGMSAWRSGCTAAPLSAEQLLVVGGFDGSNHLDSTELLDLKDMSFSAGPRLSTWRSGCAATPC</sequence>
<dbReference type="EMBL" id="CAMXCT030003668">
    <property type="protein sequence ID" value="CAL4792978.1"/>
    <property type="molecule type" value="Genomic_DNA"/>
</dbReference>
<proteinExistence type="predicted"/>
<reference evidence="2" key="2">
    <citation type="submission" date="2024-04" db="EMBL/GenBank/DDBJ databases">
        <authorList>
            <person name="Chen Y."/>
            <person name="Shah S."/>
            <person name="Dougan E. K."/>
            <person name="Thang M."/>
            <person name="Chan C."/>
        </authorList>
    </citation>
    <scope>NUCLEOTIDE SEQUENCE [LARGE SCALE GENOMIC DNA]</scope>
</reference>
<evidence type="ECO:0000313" key="3">
    <source>
        <dbReference type="EMBL" id="CAL4792978.1"/>
    </source>
</evidence>
<dbReference type="OrthoDB" id="45365at2759"/>
<comment type="caution">
    <text evidence="1">The sequence shown here is derived from an EMBL/GenBank/DDBJ whole genome shotgun (WGS) entry which is preliminary data.</text>
</comment>
<dbReference type="SUPFAM" id="SSF117281">
    <property type="entry name" value="Kelch motif"/>
    <property type="match status" value="1"/>
</dbReference>
<protein>
    <submittedName>
        <fullName evidence="3">Kelch repeat-containing protein kel-10</fullName>
    </submittedName>
</protein>
<accession>A0A9P1GCF3</accession>
<dbReference type="Gene3D" id="2.120.10.80">
    <property type="entry name" value="Kelch-type beta propeller"/>
    <property type="match status" value="1"/>
</dbReference>
<reference evidence="1" key="1">
    <citation type="submission" date="2022-10" db="EMBL/GenBank/DDBJ databases">
        <authorList>
            <person name="Chen Y."/>
            <person name="Dougan E. K."/>
            <person name="Chan C."/>
            <person name="Rhodes N."/>
            <person name="Thang M."/>
        </authorList>
    </citation>
    <scope>NUCLEOTIDE SEQUENCE</scope>
</reference>
<dbReference type="EMBL" id="CAMXCT020003668">
    <property type="protein sequence ID" value="CAL1159041.1"/>
    <property type="molecule type" value="Genomic_DNA"/>
</dbReference>
<evidence type="ECO:0000313" key="1">
    <source>
        <dbReference type="EMBL" id="CAI4005666.1"/>
    </source>
</evidence>